<dbReference type="Pfam" id="PF00583">
    <property type="entry name" value="Acetyltransf_1"/>
    <property type="match status" value="1"/>
</dbReference>
<evidence type="ECO:0000256" key="1">
    <source>
        <dbReference type="ARBA" id="ARBA00023242"/>
    </source>
</evidence>
<dbReference type="VEuPathDB" id="AmoebaDB:EIN_424220"/>
<organism evidence="3 4">
    <name type="scientific">Entamoeba invadens IP1</name>
    <dbReference type="NCBI Taxonomy" id="370355"/>
    <lineage>
        <taxon>Eukaryota</taxon>
        <taxon>Amoebozoa</taxon>
        <taxon>Evosea</taxon>
        <taxon>Archamoebae</taxon>
        <taxon>Mastigamoebida</taxon>
        <taxon>Entamoebidae</taxon>
        <taxon>Entamoeba</taxon>
    </lineage>
</organism>
<protein>
    <submittedName>
        <fullName evidence="3">Histone acetyltransferase gcn5, putative</fullName>
    </submittedName>
</protein>
<keyword evidence="1" id="KW-0539">Nucleus</keyword>
<sequence>MAEQPKARGAVPREKEKKGEIYFRVVSNKGTREQLELLTYMKNIVSRHLPNMALDYISRIVFDPVYHESLLLIAAKDNKPFGGITFRPFPLRGFVEIVFCAVDSTVQYSGFGSFMMQHLKKEIQSRKIYHILTYADNQAIGYFMKQGFHKHVTLQKDKWQGYIKDYVEATLMECVLHPNVEDYTDVPATIQKQRKAIQELICKVSKTQSYPGLNCFKQGVKKIRIEEIPGLKEAGWKPEVV</sequence>
<dbReference type="Proteomes" id="UP000014680">
    <property type="component" value="Unassembled WGS sequence"/>
</dbReference>
<dbReference type="EMBL" id="KB206573">
    <property type="protein sequence ID" value="ELP89740.1"/>
    <property type="molecule type" value="Genomic_DNA"/>
</dbReference>
<dbReference type="PANTHER" id="PTHR45750:SF3">
    <property type="entry name" value="HISTONE ACETYLTRANSFERASE"/>
    <property type="match status" value="1"/>
</dbReference>
<dbReference type="GO" id="GO:0000123">
    <property type="term" value="C:histone acetyltransferase complex"/>
    <property type="evidence" value="ECO:0007669"/>
    <property type="project" value="TreeGrafter"/>
</dbReference>
<dbReference type="Gene3D" id="3.40.630.30">
    <property type="match status" value="1"/>
</dbReference>
<dbReference type="OMA" id="HFMAYAD"/>
<dbReference type="GO" id="GO:0045944">
    <property type="term" value="P:positive regulation of transcription by RNA polymerase II"/>
    <property type="evidence" value="ECO:0007669"/>
    <property type="project" value="TreeGrafter"/>
</dbReference>
<dbReference type="GO" id="GO:0010484">
    <property type="term" value="F:histone H3 acetyltransferase activity"/>
    <property type="evidence" value="ECO:0007669"/>
    <property type="project" value="TreeGrafter"/>
</dbReference>
<accession>A0A0A1U5Z0</accession>
<dbReference type="KEGG" id="eiv:EIN_424220"/>
<dbReference type="OrthoDB" id="1937912at2759"/>
<keyword evidence="3" id="KW-0808">Transferase</keyword>
<dbReference type="PANTHER" id="PTHR45750">
    <property type="entry name" value="GH11602P"/>
    <property type="match status" value="1"/>
</dbReference>
<dbReference type="InterPro" id="IPR037800">
    <property type="entry name" value="GCN5"/>
</dbReference>
<evidence type="ECO:0000313" key="4">
    <source>
        <dbReference type="Proteomes" id="UP000014680"/>
    </source>
</evidence>
<dbReference type="InterPro" id="IPR000182">
    <property type="entry name" value="GNAT_dom"/>
</dbReference>
<dbReference type="SUPFAM" id="SSF55729">
    <property type="entry name" value="Acyl-CoA N-acyltransferases (Nat)"/>
    <property type="match status" value="1"/>
</dbReference>
<evidence type="ECO:0000313" key="3">
    <source>
        <dbReference type="EMBL" id="ELP89740.1"/>
    </source>
</evidence>
<dbReference type="GeneID" id="14888757"/>
<evidence type="ECO:0000259" key="2">
    <source>
        <dbReference type="PROSITE" id="PS51186"/>
    </source>
</evidence>
<keyword evidence="4" id="KW-1185">Reference proteome</keyword>
<dbReference type="AlphaFoldDB" id="A0A0A1U5Z0"/>
<dbReference type="InterPro" id="IPR016181">
    <property type="entry name" value="Acyl_CoA_acyltransferase"/>
</dbReference>
<dbReference type="PROSITE" id="PS51186">
    <property type="entry name" value="GNAT"/>
    <property type="match status" value="1"/>
</dbReference>
<gene>
    <name evidence="3" type="ORF">EIN_424220</name>
</gene>
<proteinExistence type="predicted"/>
<dbReference type="CDD" id="cd04301">
    <property type="entry name" value="NAT_SF"/>
    <property type="match status" value="1"/>
</dbReference>
<name>A0A0A1U5Z0_ENTIV</name>
<reference evidence="3 4" key="1">
    <citation type="submission" date="2012-10" db="EMBL/GenBank/DDBJ databases">
        <authorList>
            <person name="Zafar N."/>
            <person name="Inman J."/>
            <person name="Hall N."/>
            <person name="Lorenzi H."/>
            <person name="Caler E."/>
        </authorList>
    </citation>
    <scope>NUCLEOTIDE SEQUENCE [LARGE SCALE GENOMIC DNA]</scope>
    <source>
        <strain evidence="3 4">IP1</strain>
    </source>
</reference>
<dbReference type="RefSeq" id="XP_004256511.1">
    <property type="nucleotide sequence ID" value="XM_004256463.1"/>
</dbReference>
<feature type="domain" description="N-acetyltransferase" evidence="2">
    <location>
        <begin position="21"/>
        <end position="177"/>
    </location>
</feature>